<dbReference type="CDD" id="cd06223">
    <property type="entry name" value="PRTases_typeI"/>
    <property type="match status" value="1"/>
</dbReference>
<feature type="domain" description="Phosphoribosyltransferase" evidence="2">
    <location>
        <begin position="53"/>
        <end position="142"/>
    </location>
</feature>
<dbReference type="Gene3D" id="3.40.50.2020">
    <property type="match status" value="1"/>
</dbReference>
<dbReference type="SUPFAM" id="SSF53271">
    <property type="entry name" value="PRTase-like"/>
    <property type="match status" value="1"/>
</dbReference>
<dbReference type="InterPro" id="IPR000836">
    <property type="entry name" value="PRTase_dom"/>
</dbReference>
<feature type="non-terminal residue" evidence="3">
    <location>
        <position position="1"/>
    </location>
</feature>
<dbReference type="EMBL" id="PEYU01000043">
    <property type="protein sequence ID" value="PIS22423.1"/>
    <property type="molecule type" value="Genomic_DNA"/>
</dbReference>
<dbReference type="Pfam" id="PF00156">
    <property type="entry name" value="Pribosyltran"/>
    <property type="match status" value="1"/>
</dbReference>
<evidence type="ECO:0000256" key="1">
    <source>
        <dbReference type="ARBA" id="ARBA00008007"/>
    </source>
</evidence>
<gene>
    <name evidence="3" type="ORF">COT50_02055</name>
</gene>
<dbReference type="PANTHER" id="PTHR47505:SF1">
    <property type="entry name" value="DNA UTILIZATION PROTEIN YHGH"/>
    <property type="match status" value="1"/>
</dbReference>
<dbReference type="AlphaFoldDB" id="A0A2H0XBW8"/>
<evidence type="ECO:0000313" key="3">
    <source>
        <dbReference type="EMBL" id="PIS22423.1"/>
    </source>
</evidence>
<accession>A0A2H0XBW8</accession>
<organism evidence="3 4">
    <name type="scientific">candidate division WWE3 bacterium CG08_land_8_20_14_0_20_41_10</name>
    <dbReference type="NCBI Taxonomy" id="1975085"/>
    <lineage>
        <taxon>Bacteria</taxon>
        <taxon>Katanobacteria</taxon>
    </lineage>
</organism>
<comment type="caution">
    <text evidence="3">The sequence shown here is derived from an EMBL/GenBank/DDBJ whole genome shotgun (WGS) entry which is preliminary data.</text>
</comment>
<name>A0A2H0XBW8_UNCKA</name>
<dbReference type="InterPro" id="IPR029057">
    <property type="entry name" value="PRTase-like"/>
</dbReference>
<proteinExistence type="inferred from homology"/>
<dbReference type="Proteomes" id="UP000231252">
    <property type="component" value="Unassembled WGS sequence"/>
</dbReference>
<comment type="similarity">
    <text evidence="1">Belongs to the ComF/GntX family.</text>
</comment>
<evidence type="ECO:0000313" key="4">
    <source>
        <dbReference type="Proteomes" id="UP000231252"/>
    </source>
</evidence>
<reference evidence="4" key="1">
    <citation type="submission" date="2017-09" db="EMBL/GenBank/DDBJ databases">
        <title>Depth-based differentiation of microbial function through sediment-hosted aquifers and enrichment of novel symbionts in the deep terrestrial subsurface.</title>
        <authorList>
            <person name="Probst A.J."/>
            <person name="Ladd B."/>
            <person name="Jarett J.K."/>
            <person name="Geller-Mcgrath D.E."/>
            <person name="Sieber C.M.K."/>
            <person name="Emerson J.B."/>
            <person name="Anantharaman K."/>
            <person name="Thomas B.C."/>
            <person name="Malmstrom R."/>
            <person name="Stieglmeier M."/>
            <person name="Klingl A."/>
            <person name="Woyke T."/>
            <person name="Ryan C.M."/>
            <person name="Banfield J.F."/>
        </authorList>
    </citation>
    <scope>NUCLEOTIDE SEQUENCE [LARGE SCALE GENOMIC DNA]</scope>
</reference>
<dbReference type="InterPro" id="IPR051910">
    <property type="entry name" value="ComF/GntX_DNA_util-trans"/>
</dbReference>
<sequence length="144" mass="15520">KYRPKSFVLLRLLSASGAKLTSKLGFDFTGFTVVPIPISKSREKDRGFNQAEIIAKAVGKEFGLSLNTSCLTRIRDTNKQFGLHKGERAQNITGAFAVKGDVAGGKFLLIDDICTTGSTLISASSALFSARATDVRCFALSRKL</sequence>
<protein>
    <recommendedName>
        <fullName evidence="2">Phosphoribosyltransferase domain-containing protein</fullName>
    </recommendedName>
</protein>
<dbReference type="PANTHER" id="PTHR47505">
    <property type="entry name" value="DNA UTILIZATION PROTEIN YHGH"/>
    <property type="match status" value="1"/>
</dbReference>
<evidence type="ECO:0000259" key="2">
    <source>
        <dbReference type="Pfam" id="PF00156"/>
    </source>
</evidence>